<accession>A0ABY4YMC9</accession>
<feature type="compositionally biased region" description="Basic residues" evidence="1">
    <location>
        <begin position="11"/>
        <end position="21"/>
    </location>
</feature>
<gene>
    <name evidence="3" type="ORF">NF557_06265</name>
</gene>
<evidence type="ECO:0000256" key="2">
    <source>
        <dbReference type="SAM" id="Phobius"/>
    </source>
</evidence>
<keyword evidence="2" id="KW-1133">Transmembrane helix</keyword>
<protein>
    <submittedName>
        <fullName evidence="3">DUF4191 domain-containing protein</fullName>
    </submittedName>
</protein>
<keyword evidence="2" id="KW-0812">Transmembrane</keyword>
<evidence type="ECO:0000313" key="4">
    <source>
        <dbReference type="Proteomes" id="UP001056535"/>
    </source>
</evidence>
<keyword evidence="2" id="KW-0472">Membrane</keyword>
<feature type="region of interest" description="Disordered" evidence="1">
    <location>
        <begin position="1"/>
        <end position="32"/>
    </location>
</feature>
<feature type="transmembrane region" description="Helical" evidence="2">
    <location>
        <begin position="49"/>
        <end position="67"/>
    </location>
</feature>
<evidence type="ECO:0000256" key="1">
    <source>
        <dbReference type="SAM" id="MobiDB-lite"/>
    </source>
</evidence>
<dbReference type="InterPro" id="IPR025445">
    <property type="entry name" value="DUF4191"/>
</dbReference>
<dbReference type="EMBL" id="CP099490">
    <property type="protein sequence ID" value="USQ77508.1"/>
    <property type="molecule type" value="Genomic_DNA"/>
</dbReference>
<feature type="compositionally biased region" description="Basic and acidic residues" evidence="1">
    <location>
        <begin position="247"/>
        <end position="261"/>
    </location>
</feature>
<dbReference type="RefSeq" id="WP_252622704.1">
    <property type="nucleotide sequence ID" value="NZ_CP099490.1"/>
</dbReference>
<organism evidence="3 4">
    <name type="scientific">Ornithinimicrobium cryptoxanthini</name>
    <dbReference type="NCBI Taxonomy" id="2934161"/>
    <lineage>
        <taxon>Bacteria</taxon>
        <taxon>Bacillati</taxon>
        <taxon>Actinomycetota</taxon>
        <taxon>Actinomycetes</taxon>
        <taxon>Micrococcales</taxon>
        <taxon>Ornithinimicrobiaceae</taxon>
        <taxon>Ornithinimicrobium</taxon>
    </lineage>
</organism>
<feature type="region of interest" description="Disordered" evidence="1">
    <location>
        <begin position="239"/>
        <end position="261"/>
    </location>
</feature>
<evidence type="ECO:0000313" key="3">
    <source>
        <dbReference type="EMBL" id="USQ77508.1"/>
    </source>
</evidence>
<dbReference type="Pfam" id="PF13829">
    <property type="entry name" value="DUF4191"/>
    <property type="match status" value="1"/>
</dbReference>
<dbReference type="Proteomes" id="UP001056535">
    <property type="component" value="Chromosome"/>
</dbReference>
<keyword evidence="4" id="KW-1185">Reference proteome</keyword>
<feature type="transmembrane region" description="Helical" evidence="2">
    <location>
        <begin position="73"/>
        <end position="94"/>
    </location>
</feature>
<sequence>MATTNDSTEPKRKRRFGRKNKPPKDPNNPGRMAQLKQVWRMTRKHDPAAMWWMILAALVVLLLALLVGLWLNMVIYVLIIGLPLALLAATFVLARRAEQAAFSQIEGQPGASSAVLGTLKRGWFYDQEPVAAEAGGKVRGMRDLHNAAMIFRAVGRPGVVLLAEGPKAAAKRLSESERRKVGRIVGDEVPVHVLRIGSDEDEVRLSRIAKTMKKLDKKITKEEAIVVHKRLKAISASVKPPLPAGVDPRKARMDRRSLRGR</sequence>
<proteinExistence type="predicted"/>
<reference evidence="3" key="1">
    <citation type="submission" date="2022-06" db="EMBL/GenBank/DDBJ databases">
        <title>Ornithinimicrobium JY.X270.</title>
        <authorList>
            <person name="Huang Y."/>
        </authorList>
    </citation>
    <scope>NUCLEOTIDE SEQUENCE</scope>
    <source>
        <strain evidence="3">JY.X270</strain>
    </source>
</reference>
<name>A0ABY4YMC9_9MICO</name>